<dbReference type="Pfam" id="PF04471">
    <property type="entry name" value="Mrr_cat"/>
    <property type="match status" value="1"/>
</dbReference>
<evidence type="ECO:0000259" key="1">
    <source>
        <dbReference type="Pfam" id="PF04471"/>
    </source>
</evidence>
<reference evidence="2" key="2">
    <citation type="submission" date="2017-11" db="EMBL/GenBank/DDBJ databases">
        <authorList>
            <person name="Das S.K."/>
        </authorList>
    </citation>
    <scope>NUCLEOTIDE SEQUENCE</scope>
    <source>
        <strain evidence="2">S4-41</strain>
    </source>
</reference>
<dbReference type="PANTHER" id="PTHR30015">
    <property type="entry name" value="MRR RESTRICTION SYSTEM PROTEIN"/>
    <property type="match status" value="1"/>
</dbReference>
<protein>
    <submittedName>
        <fullName evidence="2">Restriction endonuclease</fullName>
    </submittedName>
</protein>
<gene>
    <name evidence="2" type="ORF">CUR86_08580</name>
</gene>
<evidence type="ECO:0000313" key="2">
    <source>
        <dbReference type="EMBL" id="MDH4572508.1"/>
    </source>
</evidence>
<name>A0ABT6I4B4_9GAMM</name>
<reference evidence="2" key="1">
    <citation type="journal article" date="2015" name="Antonie Van Leeuwenhoek">
        <title>Comparative 16S rRNA signatures and multilocus sequence analysis for the genus Salinicola and description of Salinicola acroporae sp. nov., isolated from coral Acropora digitifera.</title>
        <authorList>
            <person name="Lepcha R.T."/>
            <person name="Poddar A."/>
            <person name="Schumann P."/>
            <person name="Das S.K."/>
        </authorList>
    </citation>
    <scope>NUCLEOTIDE SEQUENCE</scope>
    <source>
        <strain evidence="2">S4-41</strain>
    </source>
</reference>
<feature type="domain" description="Restriction endonuclease type IV Mrr" evidence="1">
    <location>
        <begin position="125"/>
        <end position="246"/>
    </location>
</feature>
<dbReference type="RefSeq" id="WP_110717919.1">
    <property type="nucleotide sequence ID" value="NZ_PGFS01000001.1"/>
</dbReference>
<dbReference type="Proteomes" id="UP001162135">
    <property type="component" value="Unassembled WGS sequence"/>
</dbReference>
<dbReference type="InterPro" id="IPR007560">
    <property type="entry name" value="Restrct_endonuc_IV_Mrr"/>
</dbReference>
<dbReference type="InterPro" id="IPR011856">
    <property type="entry name" value="tRNA_endonuc-like_dom_sf"/>
</dbReference>
<dbReference type="GO" id="GO:0004519">
    <property type="term" value="F:endonuclease activity"/>
    <property type="evidence" value="ECO:0007669"/>
    <property type="project" value="UniProtKB-KW"/>
</dbReference>
<keyword evidence="2" id="KW-0255">Endonuclease</keyword>
<dbReference type="InterPro" id="IPR011335">
    <property type="entry name" value="Restrct_endonuc-II-like"/>
</dbReference>
<dbReference type="Gene3D" id="3.40.1350.10">
    <property type="match status" value="1"/>
</dbReference>
<sequence length="251" mass="28316">MWEFSGSVEYVCNSCESKDEISIADFSVECVGGGDRQMGEENLYDVIHEFECTGCGAGISLNFQVSEYPTGALNFTLNNSTGAQTEGEPEFEYVREIYNARDLFELHESISELITALKADNRFLSELTSRQFEEIVAEVFNHKGYEVDLTKKTRDGGKDIIAIHTDALGIKNKYFIECKYYLESNKVSVGVVREIYGVKNTKDGPNKTIVVTTSTFTSDARKFVENEASSSWDLSLVDREQLLNWLNEYKS</sequence>
<keyword evidence="3" id="KW-1185">Reference proteome</keyword>
<accession>A0ABT6I4B4</accession>
<dbReference type="PANTHER" id="PTHR30015:SF6">
    <property type="entry name" value="SLL1429 PROTEIN"/>
    <property type="match status" value="1"/>
</dbReference>
<organism evidence="2 3">
    <name type="scientific">Salinicola acroporae</name>
    <dbReference type="NCBI Taxonomy" id="1541440"/>
    <lineage>
        <taxon>Bacteria</taxon>
        <taxon>Pseudomonadati</taxon>
        <taxon>Pseudomonadota</taxon>
        <taxon>Gammaproteobacteria</taxon>
        <taxon>Oceanospirillales</taxon>
        <taxon>Halomonadaceae</taxon>
        <taxon>Salinicola</taxon>
    </lineage>
</organism>
<dbReference type="SUPFAM" id="SSF52980">
    <property type="entry name" value="Restriction endonuclease-like"/>
    <property type="match status" value="1"/>
</dbReference>
<proteinExistence type="predicted"/>
<comment type="caution">
    <text evidence="2">The sequence shown here is derived from an EMBL/GenBank/DDBJ whole genome shotgun (WGS) entry which is preliminary data.</text>
</comment>
<dbReference type="InterPro" id="IPR052906">
    <property type="entry name" value="Type_IV_Methyl-Rstrct_Enzyme"/>
</dbReference>
<keyword evidence="2" id="KW-0378">Hydrolase</keyword>
<keyword evidence="2" id="KW-0540">Nuclease</keyword>
<dbReference type="EMBL" id="PGFS01000001">
    <property type="protein sequence ID" value="MDH4572508.1"/>
    <property type="molecule type" value="Genomic_DNA"/>
</dbReference>
<evidence type="ECO:0000313" key="3">
    <source>
        <dbReference type="Proteomes" id="UP001162135"/>
    </source>
</evidence>